<evidence type="ECO:0000256" key="2">
    <source>
        <dbReference type="SAM" id="MobiDB-lite"/>
    </source>
</evidence>
<evidence type="ECO:0000256" key="1">
    <source>
        <dbReference type="ARBA" id="ARBA00023118"/>
    </source>
</evidence>
<protein>
    <submittedName>
        <fullName evidence="4">CRISPR-associated protein Cmr4</fullName>
    </submittedName>
</protein>
<dbReference type="Pfam" id="PF03787">
    <property type="entry name" value="RAMPs"/>
    <property type="match status" value="1"/>
</dbReference>
<dbReference type="GO" id="GO:0051607">
    <property type="term" value="P:defense response to virus"/>
    <property type="evidence" value="ECO:0007669"/>
    <property type="project" value="UniProtKB-KW"/>
</dbReference>
<gene>
    <name evidence="4" type="ORF">TAGGR_2416</name>
</gene>
<dbReference type="PANTHER" id="PTHR36700">
    <property type="entry name" value="CRISPR SYSTEM CMR SUBUNIT CMR4"/>
    <property type="match status" value="1"/>
</dbReference>
<dbReference type="EMBL" id="BCNO01000002">
    <property type="protein sequence ID" value="GAQ95521.1"/>
    <property type="molecule type" value="Genomic_DNA"/>
</dbReference>
<dbReference type="AlphaFoldDB" id="A0A0U9HWU5"/>
<reference evidence="5" key="1">
    <citation type="submission" date="2016-01" db="EMBL/GenBank/DDBJ databases">
        <title>Draft genome sequence of Thermodesulfovibrio aggregans strain TGE-P1.</title>
        <authorList>
            <person name="Sekiguchi Y."/>
            <person name="Ohashi A."/>
            <person name="Matsuura N."/>
            <person name="Tourlousse M.D."/>
        </authorList>
    </citation>
    <scope>NUCLEOTIDE SEQUENCE [LARGE SCALE GENOMIC DNA]</scope>
    <source>
        <strain evidence="5">TGE-P1</strain>
    </source>
</reference>
<feature type="domain" description="CRISPR type III-associated protein" evidence="3">
    <location>
        <begin position="21"/>
        <end position="347"/>
    </location>
</feature>
<dbReference type="InterPro" id="IPR005537">
    <property type="entry name" value="RAMP_III_fam"/>
</dbReference>
<dbReference type="Proteomes" id="UP000054976">
    <property type="component" value="Unassembled WGS sequence"/>
</dbReference>
<name>A0A0U9HWU5_9BACT</name>
<accession>A0A0U9HWU5</accession>
<evidence type="ECO:0000259" key="3">
    <source>
        <dbReference type="Pfam" id="PF03787"/>
    </source>
</evidence>
<dbReference type="PANTHER" id="PTHR36700:SF1">
    <property type="entry name" value="CRISPR SYSTEM CMR SUBUNIT CMR4"/>
    <property type="match status" value="1"/>
</dbReference>
<proteinExistence type="predicted"/>
<dbReference type="RefSeq" id="WP_059176951.1">
    <property type="nucleotide sequence ID" value="NZ_BCNO01000002.1"/>
</dbReference>
<sequence>MSQQQNNQLVKEIKIFALTQDPIYIGTGGYTIGRVDNTIVRDPITNVPKIPGSSLAGTWRYYVALELQSHFKDEFRVNLKSRIKKNIDELLNSPKDWMKFEGNKFAKIKCAGQDDLPNKTLDESKSEESGHCGYCIVCKGFGFSKKDLSWQGQIYFIDLNILFFPVFTMKGTKWITTASKLKEIGLNSISSPADENKIKTNNGNEGHLNLGWLYLEIEGTHSIRNENLACFNFGNFQLNPEDIVIVPESLFSHIVNSNLEVRTSVSIDPITGAAKEGALFTSEAIPRGTILYGCIRIFDKLAIKGIDCKIAPLPSINHLEQALNDSKHFYETLGIGGMTTRGFGRLKIILLGINSTEKRENEGNTKSSTNHTGGDKSE</sequence>
<dbReference type="OrthoDB" id="9789361at2"/>
<evidence type="ECO:0000313" key="4">
    <source>
        <dbReference type="EMBL" id="GAQ95521.1"/>
    </source>
</evidence>
<keyword evidence="5" id="KW-1185">Reference proteome</keyword>
<dbReference type="STRING" id="86166.TAGGR_2416"/>
<keyword evidence="1" id="KW-0051">Antiviral defense</keyword>
<comment type="caution">
    <text evidence="4">The sequence shown here is derived from an EMBL/GenBank/DDBJ whole genome shotgun (WGS) entry which is preliminary data.</text>
</comment>
<organism evidence="4 5">
    <name type="scientific">Thermodesulfovibrio aggregans</name>
    <dbReference type="NCBI Taxonomy" id="86166"/>
    <lineage>
        <taxon>Bacteria</taxon>
        <taxon>Pseudomonadati</taxon>
        <taxon>Nitrospirota</taxon>
        <taxon>Thermodesulfovibrionia</taxon>
        <taxon>Thermodesulfovibrionales</taxon>
        <taxon>Thermodesulfovibrionaceae</taxon>
        <taxon>Thermodesulfovibrio</taxon>
    </lineage>
</organism>
<evidence type="ECO:0000313" key="5">
    <source>
        <dbReference type="Proteomes" id="UP000054976"/>
    </source>
</evidence>
<feature type="region of interest" description="Disordered" evidence="2">
    <location>
        <begin position="359"/>
        <end position="378"/>
    </location>
</feature>
<dbReference type="InterPro" id="IPR013410">
    <property type="entry name" value="CRISPR-assoc_RAMP_Cmr4"/>
</dbReference>